<protein>
    <recommendedName>
        <fullName evidence="11">t-SNARE coiled-coil homology domain-containing protein</fullName>
    </recommendedName>
</protein>
<feature type="compositionally biased region" description="Polar residues" evidence="9">
    <location>
        <begin position="16"/>
        <end position="27"/>
    </location>
</feature>
<accession>A0A1E7FBU8</accession>
<feature type="transmembrane region" description="Helical" evidence="10">
    <location>
        <begin position="92"/>
        <end position="110"/>
    </location>
</feature>
<evidence type="ECO:0000313" key="12">
    <source>
        <dbReference type="EMBL" id="OEU15535.1"/>
    </source>
</evidence>
<dbReference type="KEGG" id="fcy:FRACYDRAFT_218342"/>
<evidence type="ECO:0000313" key="13">
    <source>
        <dbReference type="Proteomes" id="UP000095751"/>
    </source>
</evidence>
<dbReference type="InParanoid" id="A0A1E7FBU8"/>
<keyword evidence="4" id="KW-0653">Protein transport</keyword>
<dbReference type="CDD" id="cd15853">
    <property type="entry name" value="SNARE_Bet1"/>
    <property type="match status" value="1"/>
</dbReference>
<evidence type="ECO:0000256" key="4">
    <source>
        <dbReference type="ARBA" id="ARBA00022927"/>
    </source>
</evidence>
<evidence type="ECO:0000256" key="2">
    <source>
        <dbReference type="ARBA" id="ARBA00022448"/>
    </source>
</evidence>
<proteinExistence type="predicted"/>
<dbReference type="SUPFAM" id="SSF58038">
    <property type="entry name" value="SNARE fusion complex"/>
    <property type="match status" value="1"/>
</dbReference>
<name>A0A1E7FBU8_9STRA</name>
<keyword evidence="2" id="KW-0813">Transport</keyword>
<feature type="domain" description="T-SNARE coiled-coil homology" evidence="11">
    <location>
        <begin position="21"/>
        <end position="83"/>
    </location>
</feature>
<evidence type="ECO:0000256" key="10">
    <source>
        <dbReference type="SAM" id="Phobius"/>
    </source>
</evidence>
<evidence type="ECO:0000256" key="8">
    <source>
        <dbReference type="ARBA" id="ARBA00046280"/>
    </source>
</evidence>
<comment type="subcellular location">
    <subcellularLocation>
        <location evidence="8">Endomembrane system</location>
        <topology evidence="8">Single-pass type IV membrane protein</topology>
    </subcellularLocation>
    <subcellularLocation>
        <location evidence="1">Golgi apparatus membrane</location>
    </subcellularLocation>
</comment>
<dbReference type="Proteomes" id="UP000095751">
    <property type="component" value="Unassembled WGS sequence"/>
</dbReference>
<evidence type="ECO:0000256" key="6">
    <source>
        <dbReference type="ARBA" id="ARBA00023034"/>
    </source>
</evidence>
<reference evidence="12 13" key="1">
    <citation type="submission" date="2016-09" db="EMBL/GenBank/DDBJ databases">
        <title>Extensive genetic diversity and differential bi-allelic expression allows diatom success in the polar Southern Ocean.</title>
        <authorList>
            <consortium name="DOE Joint Genome Institute"/>
            <person name="Mock T."/>
            <person name="Otillar R.P."/>
            <person name="Strauss J."/>
            <person name="Dupont C."/>
            <person name="Frickenhaus S."/>
            <person name="Maumus F."/>
            <person name="Mcmullan M."/>
            <person name="Sanges R."/>
            <person name="Schmutz J."/>
            <person name="Toseland A."/>
            <person name="Valas R."/>
            <person name="Veluchamy A."/>
            <person name="Ward B.J."/>
            <person name="Allen A."/>
            <person name="Barry K."/>
            <person name="Falciatore A."/>
            <person name="Ferrante M."/>
            <person name="Fortunato A.E."/>
            <person name="Gloeckner G."/>
            <person name="Gruber A."/>
            <person name="Hipkin R."/>
            <person name="Janech M."/>
            <person name="Kroth P."/>
            <person name="Leese F."/>
            <person name="Lindquist E."/>
            <person name="Lyon B.R."/>
            <person name="Martin J."/>
            <person name="Mayer C."/>
            <person name="Parker M."/>
            <person name="Quesneville H."/>
            <person name="Raymond J."/>
            <person name="Uhlig C."/>
            <person name="Valentin K.U."/>
            <person name="Worden A.Z."/>
            <person name="Armbrust E.V."/>
            <person name="Bowler C."/>
            <person name="Green B."/>
            <person name="Moulton V."/>
            <person name="Van Oosterhout C."/>
            <person name="Grigoriev I."/>
        </authorList>
    </citation>
    <scope>NUCLEOTIDE SEQUENCE [LARGE SCALE GENOMIC DNA]</scope>
    <source>
        <strain evidence="12 13">CCMP1102</strain>
    </source>
</reference>
<dbReference type="PROSITE" id="PS50192">
    <property type="entry name" value="T_SNARE"/>
    <property type="match status" value="1"/>
</dbReference>
<evidence type="ECO:0000256" key="3">
    <source>
        <dbReference type="ARBA" id="ARBA00022692"/>
    </source>
</evidence>
<dbReference type="OrthoDB" id="261831at2759"/>
<feature type="region of interest" description="Disordered" evidence="9">
    <location>
        <begin position="1"/>
        <end position="27"/>
    </location>
</feature>
<sequence>MYARGGRDVEGGGYGNDTNSNILEQQNNDRISELSEQVARLKGLTVDIGSEVREQNSLLDKMGEGFLSTGDMLQGSLAKIGIMLDTSSGKHMCYMVLFVVFVVLFLYWMMTFKGQGGA</sequence>
<dbReference type="FunCoup" id="A0A1E7FBU8">
    <property type="interactions" value="6"/>
</dbReference>
<dbReference type="InterPro" id="IPR039899">
    <property type="entry name" value="BET1_SNARE"/>
</dbReference>
<dbReference type="Gene3D" id="1.20.5.110">
    <property type="match status" value="1"/>
</dbReference>
<evidence type="ECO:0000256" key="7">
    <source>
        <dbReference type="ARBA" id="ARBA00023136"/>
    </source>
</evidence>
<keyword evidence="5 10" id="KW-1133">Transmembrane helix</keyword>
<dbReference type="PANTHER" id="PTHR12791">
    <property type="entry name" value="GOLGI SNARE BET1-RELATED"/>
    <property type="match status" value="1"/>
</dbReference>
<keyword evidence="3 10" id="KW-0812">Transmembrane</keyword>
<dbReference type="InterPro" id="IPR000727">
    <property type="entry name" value="T_SNARE_dom"/>
</dbReference>
<keyword evidence="6" id="KW-0333">Golgi apparatus</keyword>
<dbReference type="AlphaFoldDB" id="A0A1E7FBU8"/>
<evidence type="ECO:0000259" key="11">
    <source>
        <dbReference type="PROSITE" id="PS50192"/>
    </source>
</evidence>
<organism evidence="12 13">
    <name type="scientific">Fragilariopsis cylindrus CCMP1102</name>
    <dbReference type="NCBI Taxonomy" id="635003"/>
    <lineage>
        <taxon>Eukaryota</taxon>
        <taxon>Sar</taxon>
        <taxon>Stramenopiles</taxon>
        <taxon>Ochrophyta</taxon>
        <taxon>Bacillariophyta</taxon>
        <taxon>Bacillariophyceae</taxon>
        <taxon>Bacillariophycidae</taxon>
        <taxon>Bacillariales</taxon>
        <taxon>Bacillariaceae</taxon>
        <taxon>Fragilariopsis</taxon>
    </lineage>
</organism>
<dbReference type="EMBL" id="KV784359">
    <property type="protein sequence ID" value="OEU15535.1"/>
    <property type="molecule type" value="Genomic_DNA"/>
</dbReference>
<keyword evidence="7 10" id="KW-0472">Membrane</keyword>
<gene>
    <name evidence="12" type="ORF">FRACYDRAFT_218342</name>
</gene>
<evidence type="ECO:0000256" key="9">
    <source>
        <dbReference type="SAM" id="MobiDB-lite"/>
    </source>
</evidence>
<feature type="compositionally biased region" description="Basic and acidic residues" evidence="9">
    <location>
        <begin position="1"/>
        <end position="10"/>
    </location>
</feature>
<evidence type="ECO:0000256" key="1">
    <source>
        <dbReference type="ARBA" id="ARBA00004394"/>
    </source>
</evidence>
<keyword evidence="13" id="KW-1185">Reference proteome</keyword>
<dbReference type="GO" id="GO:0000139">
    <property type="term" value="C:Golgi membrane"/>
    <property type="evidence" value="ECO:0007669"/>
    <property type="project" value="UniProtKB-SubCell"/>
</dbReference>
<evidence type="ECO:0000256" key="5">
    <source>
        <dbReference type="ARBA" id="ARBA00022989"/>
    </source>
</evidence>
<dbReference type="GO" id="GO:0015031">
    <property type="term" value="P:protein transport"/>
    <property type="evidence" value="ECO:0007669"/>
    <property type="project" value="UniProtKB-KW"/>
</dbReference>